<sequence length="91" mass="10079">MRVSHVLVAIAATFLVTSEAFSTTTGSNKVEISKVALSGGPSQRMLRPHHNIYEDDEDEGERGLDLAKMETMMANKMTAMEYAEKLVFVED</sequence>
<dbReference type="InterPro" id="IPR031825">
    <property type="entry name" value="RXLR"/>
</dbReference>
<dbReference type="EMBL" id="MAYM02001186">
    <property type="protein sequence ID" value="RLN26118.1"/>
    <property type="molecule type" value="Genomic_DNA"/>
</dbReference>
<reference evidence="6 7" key="1">
    <citation type="submission" date="2018-07" db="EMBL/GenBank/DDBJ databases">
        <title>Genome sequencing of oomycete isolates from Chile give support for New Zealand origin for Phytophthora kernoviae and make available the first Nothophytophthora sp. genome.</title>
        <authorList>
            <person name="Studholme D.J."/>
            <person name="Sanfuentes E."/>
            <person name="Panda P."/>
            <person name="Hill R."/>
            <person name="Sambles C."/>
            <person name="Grant M."/>
            <person name="Williams N.M."/>
            <person name="Mcdougal R.L."/>
        </authorList>
    </citation>
    <scope>NUCLEOTIDE SEQUENCE [LARGE SCALE GENOMIC DNA]</scope>
    <source>
        <strain evidence="6">Chile2</strain>
    </source>
</reference>
<evidence type="ECO:0000256" key="1">
    <source>
        <dbReference type="ARBA" id="ARBA00004613"/>
    </source>
</evidence>
<comment type="caution">
    <text evidence="6">The sequence shown here is derived from an EMBL/GenBank/DDBJ whole genome shotgun (WGS) entry which is preliminary data.</text>
</comment>
<gene>
    <name evidence="6" type="ORF">BBI17_009674</name>
</gene>
<evidence type="ECO:0000313" key="7">
    <source>
        <dbReference type="Proteomes" id="UP000285883"/>
    </source>
</evidence>
<proteinExistence type="inferred from homology"/>
<organism evidence="6 7">
    <name type="scientific">Phytophthora kernoviae</name>
    <dbReference type="NCBI Taxonomy" id="325452"/>
    <lineage>
        <taxon>Eukaryota</taxon>
        <taxon>Sar</taxon>
        <taxon>Stramenopiles</taxon>
        <taxon>Oomycota</taxon>
        <taxon>Peronosporomycetes</taxon>
        <taxon>Peronosporales</taxon>
        <taxon>Peronosporaceae</taxon>
        <taxon>Phytophthora</taxon>
    </lineage>
</organism>
<protein>
    <recommendedName>
        <fullName evidence="5">RxLR effector protein</fullName>
    </recommendedName>
</protein>
<comment type="similarity">
    <text evidence="2 5">Belongs to the RxLR effector family.</text>
</comment>
<evidence type="ECO:0000256" key="2">
    <source>
        <dbReference type="ARBA" id="ARBA00010400"/>
    </source>
</evidence>
<comment type="subcellular location">
    <subcellularLocation>
        <location evidence="1 5">Secreted</location>
    </subcellularLocation>
</comment>
<keyword evidence="4 5" id="KW-0732">Signal</keyword>
<evidence type="ECO:0000313" key="6">
    <source>
        <dbReference type="EMBL" id="RLN26118.1"/>
    </source>
</evidence>
<evidence type="ECO:0000256" key="3">
    <source>
        <dbReference type="ARBA" id="ARBA00022525"/>
    </source>
</evidence>
<keyword evidence="3 5" id="KW-0964">Secreted</keyword>
<accession>A0A421F5X6</accession>
<dbReference type="GO" id="GO:0005576">
    <property type="term" value="C:extracellular region"/>
    <property type="evidence" value="ECO:0007669"/>
    <property type="project" value="UniProtKB-SubCell"/>
</dbReference>
<evidence type="ECO:0000256" key="5">
    <source>
        <dbReference type="RuleBase" id="RU367124"/>
    </source>
</evidence>
<dbReference type="Pfam" id="PF16810">
    <property type="entry name" value="RXLR"/>
    <property type="match status" value="1"/>
</dbReference>
<comment type="domain">
    <text evidence="5">The RxLR-dEER motif acts to carry the protein into the host cell cytoplasm through binding to cell surface phosphatidylinositol-3-phosphate.</text>
</comment>
<name>A0A421F5X6_9STRA</name>
<feature type="signal peptide" evidence="5">
    <location>
        <begin position="1"/>
        <end position="20"/>
    </location>
</feature>
<evidence type="ECO:0000256" key="4">
    <source>
        <dbReference type="ARBA" id="ARBA00022729"/>
    </source>
</evidence>
<dbReference type="AlphaFoldDB" id="A0A421F5X6"/>
<feature type="chain" id="PRO_5041015044" description="RxLR effector protein" evidence="5">
    <location>
        <begin position="21"/>
        <end position="91"/>
    </location>
</feature>
<dbReference type="Proteomes" id="UP000285883">
    <property type="component" value="Unassembled WGS sequence"/>
</dbReference>
<comment type="function">
    <text evidence="5">Effector that suppresses plant defense responses during pathogen infection.</text>
</comment>